<gene>
    <name evidence="1" type="ORF">MLD38_004434</name>
</gene>
<dbReference type="EMBL" id="CM042881">
    <property type="protein sequence ID" value="KAI4386506.1"/>
    <property type="molecule type" value="Genomic_DNA"/>
</dbReference>
<name>A0ACB9S4W5_9MYRT</name>
<protein>
    <submittedName>
        <fullName evidence="1">Uncharacterized protein</fullName>
    </submittedName>
</protein>
<proteinExistence type="predicted"/>
<organism evidence="1 2">
    <name type="scientific">Melastoma candidum</name>
    <dbReference type="NCBI Taxonomy" id="119954"/>
    <lineage>
        <taxon>Eukaryota</taxon>
        <taxon>Viridiplantae</taxon>
        <taxon>Streptophyta</taxon>
        <taxon>Embryophyta</taxon>
        <taxon>Tracheophyta</taxon>
        <taxon>Spermatophyta</taxon>
        <taxon>Magnoliopsida</taxon>
        <taxon>eudicotyledons</taxon>
        <taxon>Gunneridae</taxon>
        <taxon>Pentapetalae</taxon>
        <taxon>rosids</taxon>
        <taxon>malvids</taxon>
        <taxon>Myrtales</taxon>
        <taxon>Melastomataceae</taxon>
        <taxon>Melastomatoideae</taxon>
        <taxon>Melastomateae</taxon>
        <taxon>Melastoma</taxon>
    </lineage>
</organism>
<evidence type="ECO:0000313" key="1">
    <source>
        <dbReference type="EMBL" id="KAI4386506.1"/>
    </source>
</evidence>
<keyword evidence="2" id="KW-1185">Reference proteome</keyword>
<evidence type="ECO:0000313" key="2">
    <source>
        <dbReference type="Proteomes" id="UP001057402"/>
    </source>
</evidence>
<sequence length="439" mass="49277">MTLRQRHGGGGVLSSPRSNSGRSNREEAEKASILLRGRLSSPTFIFQPLCHDSFPDSNYSKLKFLISASIKEACNNSLLLLGPRGCGKKAVLEIVLEDLLLECPDALTVIRLNGLLHGEDASALKEIARQLCADHQLSFSKTASFDDNSQFLMAMLRESGLAHKTITFVLDEFDLFTQGKQRLLYALLDAVQSVTSQAVVVGVSCRLDADQLLEKRVRSRFSHRKLLFLPPSESEVQRLMNHVLSLPMDSSILLDYAAEFNKKLQDIFAHASFKEIIQTFLGSFPTVMHLKTFLFQAISSMDLDLGYLTLKNFSSSISCIQRQPKIQALKDCSVLELYILVCMKRLEVKEQNSYSFNALMREYKSIHDSFQMSDFYSQQMCLRAFEHLLQCGLISFLDCKGRSQSIEFRSVKLLVSSAELILGLKSHISCPALLHKLAS</sequence>
<accession>A0ACB9S4W5</accession>
<dbReference type="Proteomes" id="UP001057402">
    <property type="component" value="Chromosome 2"/>
</dbReference>
<comment type="caution">
    <text evidence="1">The sequence shown here is derived from an EMBL/GenBank/DDBJ whole genome shotgun (WGS) entry which is preliminary data.</text>
</comment>
<reference evidence="2" key="1">
    <citation type="journal article" date="2023" name="Front. Plant Sci.">
        <title>Chromosomal-level genome assembly of Melastoma candidum provides insights into trichome evolution.</title>
        <authorList>
            <person name="Zhong Y."/>
            <person name="Wu W."/>
            <person name="Sun C."/>
            <person name="Zou P."/>
            <person name="Liu Y."/>
            <person name="Dai S."/>
            <person name="Zhou R."/>
        </authorList>
    </citation>
    <scope>NUCLEOTIDE SEQUENCE [LARGE SCALE GENOMIC DNA]</scope>
</reference>